<gene>
    <name evidence="3" type="primary">oatA</name>
    <name evidence="3" type="ORF">AWB67_02932</name>
</gene>
<dbReference type="AlphaFoldDB" id="A0A158IUS0"/>
<name>A0A158IUS0_9BURK</name>
<dbReference type="PANTHER" id="PTHR23028:SF131">
    <property type="entry name" value="BLR2367 PROTEIN"/>
    <property type="match status" value="1"/>
</dbReference>
<dbReference type="GO" id="GO:0000271">
    <property type="term" value="P:polysaccharide biosynthetic process"/>
    <property type="evidence" value="ECO:0007669"/>
    <property type="project" value="TreeGrafter"/>
</dbReference>
<dbReference type="PANTHER" id="PTHR23028">
    <property type="entry name" value="ACETYLTRANSFERASE"/>
    <property type="match status" value="1"/>
</dbReference>
<protein>
    <submittedName>
        <fullName evidence="3">O-acetyltransferase OatA</fullName>
        <ecNumber evidence="3">2.3.1.-</ecNumber>
    </submittedName>
</protein>
<keyword evidence="1" id="KW-0472">Membrane</keyword>
<comment type="caution">
    <text evidence="3">The sequence shown here is derived from an EMBL/GenBank/DDBJ whole genome shotgun (WGS) entry which is preliminary data.</text>
</comment>
<dbReference type="RefSeq" id="WP_087656937.1">
    <property type="nucleotide sequence ID" value="NZ_FCOL02000014.1"/>
</dbReference>
<keyword evidence="1" id="KW-0812">Transmembrane</keyword>
<feature type="transmembrane region" description="Helical" evidence="1">
    <location>
        <begin position="134"/>
        <end position="153"/>
    </location>
</feature>
<evidence type="ECO:0000313" key="3">
    <source>
        <dbReference type="EMBL" id="SAL60316.1"/>
    </source>
</evidence>
<dbReference type="GO" id="GO:0016020">
    <property type="term" value="C:membrane"/>
    <property type="evidence" value="ECO:0007669"/>
    <property type="project" value="TreeGrafter"/>
</dbReference>
<proteinExistence type="predicted"/>
<dbReference type="InterPro" id="IPR050879">
    <property type="entry name" value="Acyltransferase_3"/>
</dbReference>
<feature type="transmembrane region" description="Helical" evidence="1">
    <location>
        <begin position="36"/>
        <end position="58"/>
    </location>
</feature>
<dbReference type="OrthoDB" id="8772324at2"/>
<feature type="transmembrane region" description="Helical" evidence="1">
    <location>
        <begin position="299"/>
        <end position="325"/>
    </location>
</feature>
<dbReference type="EC" id="2.3.1.-" evidence="3"/>
<evidence type="ECO:0000256" key="1">
    <source>
        <dbReference type="SAM" id="Phobius"/>
    </source>
</evidence>
<dbReference type="Proteomes" id="UP000054925">
    <property type="component" value="Unassembled WGS sequence"/>
</dbReference>
<feature type="transmembrane region" description="Helical" evidence="1">
    <location>
        <begin position="266"/>
        <end position="287"/>
    </location>
</feature>
<evidence type="ECO:0000313" key="4">
    <source>
        <dbReference type="Proteomes" id="UP000054925"/>
    </source>
</evidence>
<dbReference type="EMBL" id="FCOL02000014">
    <property type="protein sequence ID" value="SAL60316.1"/>
    <property type="molecule type" value="Genomic_DNA"/>
</dbReference>
<dbReference type="InterPro" id="IPR002656">
    <property type="entry name" value="Acyl_transf_3_dom"/>
</dbReference>
<feature type="transmembrane region" description="Helical" evidence="1">
    <location>
        <begin position="12"/>
        <end position="30"/>
    </location>
</feature>
<reference evidence="3" key="1">
    <citation type="submission" date="2016-01" db="EMBL/GenBank/DDBJ databases">
        <authorList>
            <person name="Peeters C."/>
        </authorList>
    </citation>
    <scope>NUCLEOTIDE SEQUENCE [LARGE SCALE GENOMIC DNA]</scope>
    <source>
        <strain evidence="3">LMG 22937</strain>
    </source>
</reference>
<feature type="transmembrane region" description="Helical" evidence="1">
    <location>
        <begin position="337"/>
        <end position="357"/>
    </location>
</feature>
<accession>A0A158IUS0</accession>
<sequence length="397" mass="44640">MKENLKALTSLRFFAAAAIVIHHTTWYFGYGSHLANLFPLDLGVSFFFILSGFVLYYAHPDLSDWRAAINFIVARIARVWPAHLAMLSIVIIFLARPWGTGPSDPTATSALLANVILLQSWYHLSSDFFSFNGVSWSISTEMFFYAMFPILIWRWDQTKYFKLVAAGGLAIGCVLRAAHLELPLLSDKNVLSIDSYVYIFPPARLFEFAVGIFTADLWAKYSRYASGQARSTVLQAAALVLLVIGVPKLVTVYAELYRHHYISKAAVKWLFGSGSAPIFAFVIFAMASSKGLFAKALSWRPLVILGEISFSIYMTHQVLIVALTYNGKLASLGAMPFQYAAYWTIVILFSAALWLLIEKPCRKWVVATFKLFFMWPLSKADLPVRDKIAHSQARSHR</sequence>
<dbReference type="GO" id="GO:0016747">
    <property type="term" value="F:acyltransferase activity, transferring groups other than amino-acyl groups"/>
    <property type="evidence" value="ECO:0007669"/>
    <property type="project" value="InterPro"/>
</dbReference>
<feature type="transmembrane region" description="Helical" evidence="1">
    <location>
        <begin position="79"/>
        <end position="99"/>
    </location>
</feature>
<keyword evidence="1" id="KW-1133">Transmembrane helix</keyword>
<dbReference type="Pfam" id="PF01757">
    <property type="entry name" value="Acyl_transf_3"/>
    <property type="match status" value="1"/>
</dbReference>
<keyword evidence="4" id="KW-1185">Reference proteome</keyword>
<feature type="transmembrane region" description="Helical" evidence="1">
    <location>
        <begin position="198"/>
        <end position="219"/>
    </location>
</feature>
<feature type="transmembrane region" description="Helical" evidence="1">
    <location>
        <begin position="231"/>
        <end position="254"/>
    </location>
</feature>
<feature type="transmembrane region" description="Helical" evidence="1">
    <location>
        <begin position="160"/>
        <end position="178"/>
    </location>
</feature>
<evidence type="ECO:0000259" key="2">
    <source>
        <dbReference type="Pfam" id="PF01757"/>
    </source>
</evidence>
<keyword evidence="3" id="KW-0012">Acyltransferase</keyword>
<organism evidence="3 4">
    <name type="scientific">Caballeronia terrestris</name>
    <dbReference type="NCBI Taxonomy" id="1226301"/>
    <lineage>
        <taxon>Bacteria</taxon>
        <taxon>Pseudomonadati</taxon>
        <taxon>Pseudomonadota</taxon>
        <taxon>Betaproteobacteria</taxon>
        <taxon>Burkholderiales</taxon>
        <taxon>Burkholderiaceae</taxon>
        <taxon>Caballeronia</taxon>
    </lineage>
</organism>
<feature type="domain" description="Acyltransferase 3" evidence="2">
    <location>
        <begin position="7"/>
        <end position="357"/>
    </location>
</feature>
<keyword evidence="3" id="KW-0808">Transferase</keyword>